<name>A0A0A8Z5I5_ARUDO</name>
<reference evidence="1" key="2">
    <citation type="journal article" date="2015" name="Data Brief">
        <title>Shoot transcriptome of the giant reed, Arundo donax.</title>
        <authorList>
            <person name="Barrero R.A."/>
            <person name="Guerrero F.D."/>
            <person name="Moolhuijzen P."/>
            <person name="Goolsby J.A."/>
            <person name="Tidwell J."/>
            <person name="Bellgard S.E."/>
            <person name="Bellgard M.I."/>
        </authorList>
    </citation>
    <scope>NUCLEOTIDE SEQUENCE</scope>
    <source>
        <tissue evidence="1">Shoot tissue taken approximately 20 cm above the soil surface</tissue>
    </source>
</reference>
<proteinExistence type="predicted"/>
<reference evidence="1" key="1">
    <citation type="submission" date="2014-09" db="EMBL/GenBank/DDBJ databases">
        <authorList>
            <person name="Magalhaes I.L.F."/>
            <person name="Oliveira U."/>
            <person name="Santos F.R."/>
            <person name="Vidigal T.H.D.A."/>
            <person name="Brescovit A.D."/>
            <person name="Santos A.J."/>
        </authorList>
    </citation>
    <scope>NUCLEOTIDE SEQUENCE</scope>
    <source>
        <tissue evidence="1">Shoot tissue taken approximately 20 cm above the soil surface</tissue>
    </source>
</reference>
<accession>A0A0A8Z5I5</accession>
<protein>
    <submittedName>
        <fullName evidence="1">Uncharacterized protein</fullName>
    </submittedName>
</protein>
<evidence type="ECO:0000313" key="1">
    <source>
        <dbReference type="EMBL" id="JAD32958.1"/>
    </source>
</evidence>
<dbReference type="EMBL" id="GBRH01264937">
    <property type="protein sequence ID" value="JAD32958.1"/>
    <property type="molecule type" value="Transcribed_RNA"/>
</dbReference>
<organism evidence="1">
    <name type="scientific">Arundo donax</name>
    <name type="common">Giant reed</name>
    <name type="synonym">Donax arundinaceus</name>
    <dbReference type="NCBI Taxonomy" id="35708"/>
    <lineage>
        <taxon>Eukaryota</taxon>
        <taxon>Viridiplantae</taxon>
        <taxon>Streptophyta</taxon>
        <taxon>Embryophyta</taxon>
        <taxon>Tracheophyta</taxon>
        <taxon>Spermatophyta</taxon>
        <taxon>Magnoliopsida</taxon>
        <taxon>Liliopsida</taxon>
        <taxon>Poales</taxon>
        <taxon>Poaceae</taxon>
        <taxon>PACMAD clade</taxon>
        <taxon>Arundinoideae</taxon>
        <taxon>Arundineae</taxon>
        <taxon>Arundo</taxon>
    </lineage>
</organism>
<sequence>MLSMKFSATSRALQSWGQRSIGHSKSQLIWAKDILHRLEIAQDSRRLT</sequence>
<dbReference type="AlphaFoldDB" id="A0A0A8Z5I5"/>